<evidence type="ECO:0000256" key="6">
    <source>
        <dbReference type="ARBA" id="ARBA00050768"/>
    </source>
</evidence>
<feature type="compositionally biased region" description="Basic and acidic residues" evidence="7">
    <location>
        <begin position="167"/>
        <end position="186"/>
    </location>
</feature>
<comment type="catalytic activity">
    <reaction evidence="6">
        <text>L-histidine(out) + L-arginine(in) = L-histidine(in) + L-arginine(out)</text>
        <dbReference type="Rhea" id="RHEA:71063"/>
        <dbReference type="ChEBI" id="CHEBI:32682"/>
        <dbReference type="ChEBI" id="CHEBI:57595"/>
    </reaction>
</comment>
<sequence>MSLSSLLGTWANLPEHCTPTSQYLINFSSAFRSCVPTSLAFLSTALGIFSIISWLFAQMPQIYKNYKLQSASGLSIYFLGEWLLGDLSNLLGAILTRQAAWQVVVAGYYVFVDVGLVSQYLWYTHLKSLRKRGRSEYVPEAEDPDGGSGEVLVGVSPSDGSSNKSTQAEDTKPHSKALDTPSKPRDIQGPPRDISSSFSKEKDILGSLNRTVKCQGTPSFGPSPRALLMVSMLCVVLTNASPLNLQLKDDSSTISSSEFVGRIFSWCSCVLYLGSRLPQIYKNAVRRSTAGLSPTLFIAAFFGNLFYSTSLLTNPLAWESYPPYGLHGWVDQEGSDRKTWVVLAAPFWLGAAGVLALDATIGVQFLMFGEGDLEKSILAQDREGRSRWRRVSGWMRGWVPSPSPSAGEEVDESDGRRLLDRRDSRSSGYGAI</sequence>
<accession>A0A8H3IS31</accession>
<reference evidence="9" key="1">
    <citation type="submission" date="2021-03" db="EMBL/GenBank/DDBJ databases">
        <authorList>
            <person name="Tagirdzhanova G."/>
        </authorList>
    </citation>
    <scope>NUCLEOTIDE SEQUENCE</scope>
</reference>
<dbReference type="FunFam" id="1.20.1280.290:FF:000009">
    <property type="entry name" value="PQ loop repeat family protein"/>
    <property type="match status" value="1"/>
</dbReference>
<evidence type="ECO:0000256" key="2">
    <source>
        <dbReference type="ARBA" id="ARBA00022692"/>
    </source>
</evidence>
<name>A0A8H3IS31_9LECA</name>
<dbReference type="AlphaFoldDB" id="A0A8H3IS31"/>
<evidence type="ECO:0000256" key="8">
    <source>
        <dbReference type="SAM" id="Phobius"/>
    </source>
</evidence>
<feature type="region of interest" description="Disordered" evidence="7">
    <location>
        <begin position="398"/>
        <end position="432"/>
    </location>
</feature>
<dbReference type="EMBL" id="CAJPDT010000039">
    <property type="protein sequence ID" value="CAF9925325.1"/>
    <property type="molecule type" value="Genomic_DNA"/>
</dbReference>
<keyword evidence="2 8" id="KW-0812">Transmembrane</keyword>
<evidence type="ECO:0000313" key="10">
    <source>
        <dbReference type="Proteomes" id="UP000664534"/>
    </source>
</evidence>
<feature type="compositionally biased region" description="Basic and acidic residues" evidence="7">
    <location>
        <begin position="413"/>
        <end position="425"/>
    </location>
</feature>
<evidence type="ECO:0000256" key="4">
    <source>
        <dbReference type="ARBA" id="ARBA00023136"/>
    </source>
</evidence>
<keyword evidence="4 8" id="KW-0472">Membrane</keyword>
<evidence type="ECO:0008006" key="11">
    <source>
        <dbReference type="Google" id="ProtNLM"/>
    </source>
</evidence>
<dbReference type="Gene3D" id="1.20.1280.290">
    <property type="match status" value="2"/>
</dbReference>
<evidence type="ECO:0000256" key="3">
    <source>
        <dbReference type="ARBA" id="ARBA00022989"/>
    </source>
</evidence>
<evidence type="ECO:0000256" key="7">
    <source>
        <dbReference type="SAM" id="MobiDB-lite"/>
    </source>
</evidence>
<dbReference type="InterPro" id="IPR051415">
    <property type="entry name" value="LAAT-1"/>
</dbReference>
<gene>
    <name evidence="9" type="ORF">IMSHALPRED_006443</name>
</gene>
<dbReference type="GO" id="GO:0015174">
    <property type="term" value="F:basic amino acid transmembrane transporter activity"/>
    <property type="evidence" value="ECO:0007669"/>
    <property type="project" value="TreeGrafter"/>
</dbReference>
<dbReference type="PANTHER" id="PTHR16201:SF34">
    <property type="entry name" value="LYSOSOMAL AMINO ACID TRANSPORTER 1"/>
    <property type="match status" value="1"/>
</dbReference>
<feature type="transmembrane region" description="Helical" evidence="8">
    <location>
        <begin position="347"/>
        <end position="368"/>
    </location>
</feature>
<dbReference type="GO" id="GO:0000329">
    <property type="term" value="C:fungal-type vacuole membrane"/>
    <property type="evidence" value="ECO:0007669"/>
    <property type="project" value="TreeGrafter"/>
</dbReference>
<proteinExistence type="inferred from homology"/>
<keyword evidence="3 8" id="KW-1133">Transmembrane helix</keyword>
<feature type="transmembrane region" description="Helical" evidence="8">
    <location>
        <begin position="289"/>
        <end position="307"/>
    </location>
</feature>
<feature type="transmembrane region" description="Helical" evidence="8">
    <location>
        <begin position="101"/>
        <end position="123"/>
    </location>
</feature>
<protein>
    <recommendedName>
        <fullName evidence="11">PQ-loop repeat-containing protein 2</fullName>
    </recommendedName>
</protein>
<dbReference type="PANTHER" id="PTHR16201">
    <property type="entry name" value="SEVEN TRANSMEMBRANE PROTEIN 1-RELATED"/>
    <property type="match status" value="1"/>
</dbReference>
<dbReference type="InterPro" id="IPR006603">
    <property type="entry name" value="PQ-loop_rpt"/>
</dbReference>
<evidence type="ECO:0000313" key="9">
    <source>
        <dbReference type="EMBL" id="CAF9925325.1"/>
    </source>
</evidence>
<feature type="region of interest" description="Disordered" evidence="7">
    <location>
        <begin position="134"/>
        <end position="198"/>
    </location>
</feature>
<feature type="transmembrane region" description="Helical" evidence="8">
    <location>
        <begin position="38"/>
        <end position="56"/>
    </location>
</feature>
<comment type="similarity">
    <text evidence="5">Belongs to the laat-1 family.</text>
</comment>
<organism evidence="9 10">
    <name type="scientific">Imshaugia aleurites</name>
    <dbReference type="NCBI Taxonomy" id="172621"/>
    <lineage>
        <taxon>Eukaryota</taxon>
        <taxon>Fungi</taxon>
        <taxon>Dikarya</taxon>
        <taxon>Ascomycota</taxon>
        <taxon>Pezizomycotina</taxon>
        <taxon>Lecanoromycetes</taxon>
        <taxon>OSLEUM clade</taxon>
        <taxon>Lecanoromycetidae</taxon>
        <taxon>Lecanorales</taxon>
        <taxon>Lecanorineae</taxon>
        <taxon>Parmeliaceae</taxon>
        <taxon>Imshaugia</taxon>
    </lineage>
</organism>
<comment type="caution">
    <text evidence="9">The sequence shown here is derived from an EMBL/GenBank/DDBJ whole genome shotgun (WGS) entry which is preliminary data.</text>
</comment>
<dbReference type="Proteomes" id="UP000664534">
    <property type="component" value="Unassembled WGS sequence"/>
</dbReference>
<dbReference type="SMART" id="SM00679">
    <property type="entry name" value="CTNS"/>
    <property type="match status" value="2"/>
</dbReference>
<keyword evidence="10" id="KW-1185">Reference proteome</keyword>
<dbReference type="Pfam" id="PF04193">
    <property type="entry name" value="PQ-loop"/>
    <property type="match status" value="2"/>
</dbReference>
<comment type="subcellular location">
    <subcellularLocation>
        <location evidence="1">Membrane</location>
        <topology evidence="1">Multi-pass membrane protein</topology>
    </subcellularLocation>
</comment>
<dbReference type="OrthoDB" id="8048523at2759"/>
<evidence type="ECO:0000256" key="1">
    <source>
        <dbReference type="ARBA" id="ARBA00004141"/>
    </source>
</evidence>
<dbReference type="GO" id="GO:0034488">
    <property type="term" value="P:basic amino acid transmembrane export from vacuole"/>
    <property type="evidence" value="ECO:0007669"/>
    <property type="project" value="TreeGrafter"/>
</dbReference>
<evidence type="ECO:0000256" key="5">
    <source>
        <dbReference type="ARBA" id="ARBA00038039"/>
    </source>
</evidence>